<dbReference type="Pfam" id="PF01425">
    <property type="entry name" value="Amidase"/>
    <property type="match status" value="1"/>
</dbReference>
<dbReference type="AlphaFoldDB" id="A0AA46I558"/>
<name>A0AA46I558_9FUSO</name>
<dbReference type="InterPro" id="IPR004412">
    <property type="entry name" value="GatA"/>
</dbReference>
<comment type="similarity">
    <text evidence="1 7">Belongs to the amidase family. GatA subfamily.</text>
</comment>
<keyword evidence="4 7" id="KW-0067">ATP-binding</keyword>
<dbReference type="InterPro" id="IPR036928">
    <property type="entry name" value="AS_sf"/>
</dbReference>
<dbReference type="NCBIfam" id="TIGR00132">
    <property type="entry name" value="gatA"/>
    <property type="match status" value="1"/>
</dbReference>
<dbReference type="PANTHER" id="PTHR11895">
    <property type="entry name" value="TRANSAMIDASE"/>
    <property type="match status" value="1"/>
</dbReference>
<dbReference type="HAMAP" id="MF_00120">
    <property type="entry name" value="GatA"/>
    <property type="match status" value="1"/>
</dbReference>
<evidence type="ECO:0000259" key="8">
    <source>
        <dbReference type="Pfam" id="PF01425"/>
    </source>
</evidence>
<comment type="caution">
    <text evidence="9">The sequence shown here is derived from an EMBL/GenBank/DDBJ whole genome shotgun (WGS) entry which is preliminary data.</text>
</comment>
<keyword evidence="2 7" id="KW-0436">Ligase</keyword>
<evidence type="ECO:0000256" key="1">
    <source>
        <dbReference type="ARBA" id="ARBA00008069"/>
    </source>
</evidence>
<sequence>MKKLYKLTAKELSKLLKEKKIKAVDIVNSIFERINEVEDKIGSFVYLDKENALEQAKKVDEKIEKGIELKPLEGIPVAIKDNMVSNGEPTTASSKILSNYKGIYDATVVKLIKDEGMILIGKTNMDEFAMGSTTKTSFIKESKNPWDLERVPGGSSGGSATAVAAQEVILTLGSDTGGSIRQPAAFCGVVGLKPTYGRVSRYGLIAFGSSLDQIGPFGKTVEDVAMFMNVIAKHDEMDTTSLNIETPDYTKNLNEDIKGLKIGIPKEYFIDGMDNEVKKAIENAIEEYKKMGAEIVEISLLHTEYAPSTYYIIAPAEASSNLARFDGIRYGYRTENYKDIKDLYIKTRSEGFGDEVKRRIMIGTYVLSAGYYDAYYKQAQKVRRLIKNDFDKAFKNVDVILTPATPNTAFKLTDKKSPVEMYLEDVFTISANLAGIPGIVIPTGKNKNGLPIGMQLLGKHFDETTLLKVANNFEKRAYRIELPDNI</sequence>
<evidence type="ECO:0000313" key="10">
    <source>
        <dbReference type="Proteomes" id="UP000294678"/>
    </source>
</evidence>
<feature type="domain" description="Amidase" evidence="8">
    <location>
        <begin position="25"/>
        <end position="467"/>
    </location>
</feature>
<reference evidence="9 10" key="1">
    <citation type="submission" date="2019-03" db="EMBL/GenBank/DDBJ databases">
        <title>Genomic Encyclopedia of Type Strains, Phase IV (KMG-IV): sequencing the most valuable type-strain genomes for metagenomic binning, comparative biology and taxonomic classification.</title>
        <authorList>
            <person name="Goeker M."/>
        </authorList>
    </citation>
    <scope>NUCLEOTIDE SEQUENCE [LARGE SCALE GENOMIC DNA]</scope>
    <source>
        <strain evidence="9 10">DSM 100055</strain>
    </source>
</reference>
<gene>
    <name evidence="7" type="primary">gatA</name>
    <name evidence="9" type="ORF">EV215_1448</name>
</gene>
<evidence type="ECO:0000256" key="2">
    <source>
        <dbReference type="ARBA" id="ARBA00022598"/>
    </source>
</evidence>
<evidence type="ECO:0000256" key="6">
    <source>
        <dbReference type="ARBA" id="ARBA00047407"/>
    </source>
</evidence>
<protein>
    <recommendedName>
        <fullName evidence="7">Glutamyl-tRNA(Gln) amidotransferase subunit A</fullName>
        <shortName evidence="7">Glu-ADT subunit A</shortName>
        <ecNumber evidence="7">6.3.5.7</ecNumber>
    </recommendedName>
</protein>
<dbReference type="InterPro" id="IPR023631">
    <property type="entry name" value="Amidase_dom"/>
</dbReference>
<evidence type="ECO:0000256" key="4">
    <source>
        <dbReference type="ARBA" id="ARBA00022840"/>
    </source>
</evidence>
<dbReference type="Gene3D" id="3.90.1300.10">
    <property type="entry name" value="Amidase signature (AS) domain"/>
    <property type="match status" value="1"/>
</dbReference>
<dbReference type="EMBL" id="SOBG01000006">
    <property type="protein sequence ID" value="TDT69106.1"/>
    <property type="molecule type" value="Genomic_DNA"/>
</dbReference>
<dbReference type="GO" id="GO:0050567">
    <property type="term" value="F:glutaminyl-tRNA synthase (glutamine-hydrolyzing) activity"/>
    <property type="evidence" value="ECO:0007669"/>
    <property type="project" value="UniProtKB-UniRule"/>
</dbReference>
<comment type="subunit">
    <text evidence="7">Heterotrimer of A, B and C subunits.</text>
</comment>
<proteinExistence type="inferred from homology"/>
<keyword evidence="3 7" id="KW-0547">Nucleotide-binding</keyword>
<feature type="active site" description="Charge relay system" evidence="7">
    <location>
        <position position="155"/>
    </location>
</feature>
<dbReference type="GO" id="GO:0006412">
    <property type="term" value="P:translation"/>
    <property type="evidence" value="ECO:0007669"/>
    <property type="project" value="UniProtKB-UniRule"/>
</dbReference>
<comment type="catalytic activity">
    <reaction evidence="6 7">
        <text>L-glutamyl-tRNA(Gln) + L-glutamine + ATP + H2O = L-glutaminyl-tRNA(Gln) + L-glutamate + ADP + phosphate + H(+)</text>
        <dbReference type="Rhea" id="RHEA:17521"/>
        <dbReference type="Rhea" id="RHEA-COMP:9681"/>
        <dbReference type="Rhea" id="RHEA-COMP:9684"/>
        <dbReference type="ChEBI" id="CHEBI:15377"/>
        <dbReference type="ChEBI" id="CHEBI:15378"/>
        <dbReference type="ChEBI" id="CHEBI:29985"/>
        <dbReference type="ChEBI" id="CHEBI:30616"/>
        <dbReference type="ChEBI" id="CHEBI:43474"/>
        <dbReference type="ChEBI" id="CHEBI:58359"/>
        <dbReference type="ChEBI" id="CHEBI:78520"/>
        <dbReference type="ChEBI" id="CHEBI:78521"/>
        <dbReference type="ChEBI" id="CHEBI:456216"/>
        <dbReference type="EC" id="6.3.5.7"/>
    </reaction>
</comment>
<dbReference type="GO" id="GO:0030956">
    <property type="term" value="C:glutamyl-tRNA(Gln) amidotransferase complex"/>
    <property type="evidence" value="ECO:0007669"/>
    <property type="project" value="InterPro"/>
</dbReference>
<dbReference type="InterPro" id="IPR000120">
    <property type="entry name" value="Amidase"/>
</dbReference>
<dbReference type="SUPFAM" id="SSF75304">
    <property type="entry name" value="Amidase signature (AS) enzymes"/>
    <property type="match status" value="1"/>
</dbReference>
<dbReference type="PROSITE" id="PS00571">
    <property type="entry name" value="AMIDASES"/>
    <property type="match status" value="1"/>
</dbReference>
<feature type="active site" description="Acyl-ester intermediate" evidence="7">
    <location>
        <position position="179"/>
    </location>
</feature>
<accession>A0AA46I558</accession>
<keyword evidence="10" id="KW-1185">Reference proteome</keyword>
<dbReference type="EC" id="6.3.5.7" evidence="7"/>
<organism evidence="9 10">
    <name type="scientific">Hypnocyclicus thermotrophus</name>
    <dbReference type="NCBI Taxonomy" id="1627895"/>
    <lineage>
        <taxon>Bacteria</taxon>
        <taxon>Fusobacteriati</taxon>
        <taxon>Fusobacteriota</taxon>
        <taxon>Fusobacteriia</taxon>
        <taxon>Fusobacteriales</taxon>
        <taxon>Fusobacteriaceae</taxon>
        <taxon>Hypnocyclicus</taxon>
    </lineage>
</organism>
<feature type="active site" description="Charge relay system" evidence="7">
    <location>
        <position position="80"/>
    </location>
</feature>
<evidence type="ECO:0000256" key="5">
    <source>
        <dbReference type="ARBA" id="ARBA00022917"/>
    </source>
</evidence>
<dbReference type="PANTHER" id="PTHR11895:SF151">
    <property type="entry name" value="GLUTAMYL-TRNA(GLN) AMIDOTRANSFERASE SUBUNIT A"/>
    <property type="match status" value="1"/>
</dbReference>
<dbReference type="InterPro" id="IPR020556">
    <property type="entry name" value="Amidase_CS"/>
</dbReference>
<dbReference type="GO" id="GO:0005524">
    <property type="term" value="F:ATP binding"/>
    <property type="evidence" value="ECO:0007669"/>
    <property type="project" value="UniProtKB-KW"/>
</dbReference>
<keyword evidence="5 7" id="KW-0648">Protein biosynthesis</keyword>
<evidence type="ECO:0000256" key="3">
    <source>
        <dbReference type="ARBA" id="ARBA00022741"/>
    </source>
</evidence>
<comment type="function">
    <text evidence="7">Allows the formation of correctly charged Gln-tRNA(Gln) through the transamidation of misacylated Glu-tRNA(Gln) in organisms which lack glutaminyl-tRNA synthetase. The reaction takes place in the presence of glutamine and ATP through an activated gamma-phospho-Glu-tRNA(Gln).</text>
</comment>
<evidence type="ECO:0000256" key="7">
    <source>
        <dbReference type="HAMAP-Rule" id="MF_00120"/>
    </source>
</evidence>
<dbReference type="Proteomes" id="UP000294678">
    <property type="component" value="Unassembled WGS sequence"/>
</dbReference>
<dbReference type="RefSeq" id="WP_134113319.1">
    <property type="nucleotide sequence ID" value="NZ_SOBG01000006.1"/>
</dbReference>
<evidence type="ECO:0000313" key="9">
    <source>
        <dbReference type="EMBL" id="TDT69106.1"/>
    </source>
</evidence>